<comment type="subcellular location">
    <subcellularLocation>
        <location evidence="1">Membrane</location>
        <topology evidence="1">Multi-pass membrane protein</topology>
    </subcellularLocation>
</comment>
<protein>
    <recommendedName>
        <fullName evidence="2">chitin synthase</fullName>
        <ecNumber evidence="2">2.4.1.16</ecNumber>
    </recommendedName>
</protein>
<evidence type="ECO:0000313" key="7">
    <source>
        <dbReference type="EMBL" id="CAD5119479.1"/>
    </source>
</evidence>
<dbReference type="GO" id="GO:0006031">
    <property type="term" value="P:chitin biosynthetic process"/>
    <property type="evidence" value="ECO:0007669"/>
    <property type="project" value="TreeGrafter"/>
</dbReference>
<dbReference type="SUPFAM" id="SSF53448">
    <property type="entry name" value="Nucleotide-diphospho-sugar transferases"/>
    <property type="match status" value="1"/>
</dbReference>
<comment type="caution">
    <text evidence="7">The sequence shown here is derived from an EMBL/GenBank/DDBJ whole genome shotgun (WGS) entry which is preliminary data.</text>
</comment>
<dbReference type="GO" id="GO:0071944">
    <property type="term" value="C:cell periphery"/>
    <property type="evidence" value="ECO:0007669"/>
    <property type="project" value="TreeGrafter"/>
</dbReference>
<evidence type="ECO:0000256" key="1">
    <source>
        <dbReference type="ARBA" id="ARBA00004141"/>
    </source>
</evidence>
<dbReference type="InterPro" id="IPR029044">
    <property type="entry name" value="Nucleotide-diphossugar_trans"/>
</dbReference>
<keyword evidence="5" id="KW-1133">Transmembrane helix</keyword>
<dbReference type="GO" id="GO:0016020">
    <property type="term" value="C:membrane"/>
    <property type="evidence" value="ECO:0007669"/>
    <property type="project" value="UniProtKB-SubCell"/>
</dbReference>
<dbReference type="Gene3D" id="3.90.550.10">
    <property type="entry name" value="Spore Coat Polysaccharide Biosynthesis Protein SpsA, Chain A"/>
    <property type="match status" value="1"/>
</dbReference>
<dbReference type="EMBL" id="CAJFCJ010000010">
    <property type="protein sequence ID" value="CAD5119479.1"/>
    <property type="molecule type" value="Genomic_DNA"/>
</dbReference>
<sequence length="107" mass="12089">MFILALDEDVEFKPEAVHRLIEVTQQDPSIGAACGRIHPVSQDKLILVMWYQKFEYAIEHWLQKSTEHIFGCVLCATGCFSLFRASALADKSGIIQTYAQKSDTPNK</sequence>
<reference evidence="7 8" key="1">
    <citation type="submission" date="2020-08" db="EMBL/GenBank/DDBJ databases">
        <authorList>
            <person name="Hejnol A."/>
        </authorList>
    </citation>
    <scope>NUCLEOTIDE SEQUENCE [LARGE SCALE GENOMIC DNA]</scope>
</reference>
<proteinExistence type="predicted"/>
<evidence type="ECO:0000256" key="6">
    <source>
        <dbReference type="ARBA" id="ARBA00023136"/>
    </source>
</evidence>
<evidence type="ECO:0000313" key="8">
    <source>
        <dbReference type="Proteomes" id="UP000549394"/>
    </source>
</evidence>
<keyword evidence="6" id="KW-0472">Membrane</keyword>
<dbReference type="InterPro" id="IPR004835">
    <property type="entry name" value="Chitin_synth"/>
</dbReference>
<dbReference type="OrthoDB" id="370884at2759"/>
<evidence type="ECO:0000256" key="5">
    <source>
        <dbReference type="ARBA" id="ARBA00022989"/>
    </source>
</evidence>
<evidence type="ECO:0000256" key="3">
    <source>
        <dbReference type="ARBA" id="ARBA00022676"/>
    </source>
</evidence>
<dbReference type="EC" id="2.4.1.16" evidence="2"/>
<dbReference type="Pfam" id="PF03142">
    <property type="entry name" value="Chitin_synth_2"/>
    <property type="match status" value="1"/>
</dbReference>
<keyword evidence="3" id="KW-0808">Transferase</keyword>
<keyword evidence="8" id="KW-1185">Reference proteome</keyword>
<keyword evidence="4" id="KW-0812">Transmembrane</keyword>
<keyword evidence="3" id="KW-0328">Glycosyltransferase</keyword>
<dbReference type="GO" id="GO:0004100">
    <property type="term" value="F:chitin synthase activity"/>
    <property type="evidence" value="ECO:0007669"/>
    <property type="project" value="UniProtKB-EC"/>
</dbReference>
<dbReference type="PANTHER" id="PTHR22914:SF12">
    <property type="entry name" value="CHITIN SYNTHASE CHS-1"/>
    <property type="match status" value="1"/>
</dbReference>
<dbReference type="AlphaFoldDB" id="A0A7I8VU58"/>
<name>A0A7I8VU58_9ANNE</name>
<accession>A0A7I8VU58</accession>
<evidence type="ECO:0000256" key="2">
    <source>
        <dbReference type="ARBA" id="ARBA00012543"/>
    </source>
</evidence>
<dbReference type="Proteomes" id="UP000549394">
    <property type="component" value="Unassembled WGS sequence"/>
</dbReference>
<gene>
    <name evidence="7" type="ORF">DGYR_LOCUS7716</name>
</gene>
<dbReference type="PANTHER" id="PTHR22914">
    <property type="entry name" value="CHITIN SYNTHASE"/>
    <property type="match status" value="1"/>
</dbReference>
<evidence type="ECO:0000256" key="4">
    <source>
        <dbReference type="ARBA" id="ARBA00022692"/>
    </source>
</evidence>
<organism evidence="7 8">
    <name type="scientific">Dimorphilus gyrociliatus</name>
    <dbReference type="NCBI Taxonomy" id="2664684"/>
    <lineage>
        <taxon>Eukaryota</taxon>
        <taxon>Metazoa</taxon>
        <taxon>Spiralia</taxon>
        <taxon>Lophotrochozoa</taxon>
        <taxon>Annelida</taxon>
        <taxon>Polychaeta</taxon>
        <taxon>Polychaeta incertae sedis</taxon>
        <taxon>Dinophilidae</taxon>
        <taxon>Dimorphilus</taxon>
    </lineage>
</organism>